<keyword evidence="2" id="KW-0238">DNA-binding</keyword>
<dbReference type="Proteomes" id="UP000494115">
    <property type="component" value="Unassembled WGS sequence"/>
</dbReference>
<keyword evidence="6" id="KW-1185">Reference proteome</keyword>
<evidence type="ECO:0000256" key="3">
    <source>
        <dbReference type="ARBA" id="ARBA00023163"/>
    </source>
</evidence>
<dbReference type="PRINTS" id="PR00598">
    <property type="entry name" value="HTHMARR"/>
</dbReference>
<name>A0A6S7CF91_9BURK</name>
<evidence type="ECO:0000259" key="4">
    <source>
        <dbReference type="PROSITE" id="PS50995"/>
    </source>
</evidence>
<evidence type="ECO:0000313" key="5">
    <source>
        <dbReference type="EMBL" id="CAB3778869.1"/>
    </source>
</evidence>
<proteinExistence type="predicted"/>
<dbReference type="Gene3D" id="1.10.10.10">
    <property type="entry name" value="Winged helix-like DNA-binding domain superfamily/Winged helix DNA-binding domain"/>
    <property type="match status" value="1"/>
</dbReference>
<keyword evidence="1" id="KW-0805">Transcription regulation</keyword>
<feature type="domain" description="HTH marR-type" evidence="4">
    <location>
        <begin position="14"/>
        <end position="146"/>
    </location>
</feature>
<accession>A0A6S7CF91</accession>
<reference evidence="5 6" key="1">
    <citation type="submission" date="2020-04" db="EMBL/GenBank/DDBJ databases">
        <authorList>
            <person name="De Canck E."/>
        </authorList>
    </citation>
    <scope>NUCLEOTIDE SEQUENCE [LARGE SCALE GENOMIC DNA]</scope>
    <source>
        <strain evidence="5 6">LMG 28138</strain>
    </source>
</reference>
<dbReference type="PROSITE" id="PS50995">
    <property type="entry name" value="HTH_MARR_2"/>
    <property type="match status" value="1"/>
</dbReference>
<dbReference type="SMART" id="SM00347">
    <property type="entry name" value="HTH_MARR"/>
    <property type="match status" value="1"/>
</dbReference>
<dbReference type="GO" id="GO:0003677">
    <property type="term" value="F:DNA binding"/>
    <property type="evidence" value="ECO:0007669"/>
    <property type="project" value="UniProtKB-KW"/>
</dbReference>
<dbReference type="AlphaFoldDB" id="A0A6S7CF91"/>
<dbReference type="EMBL" id="CADIKM010000002">
    <property type="protein sequence ID" value="CAB3778869.1"/>
    <property type="molecule type" value="Genomic_DNA"/>
</dbReference>
<sequence>MNEDTQPPRQSALEGSVGYYLGRARNVLLHRMDTAVGPLGLTPQQIGVMFQLSLGLARTPQELSRALAYDSGSMTRMLDRLEKKGFIARTRSEQDRRVVEVNLTDAGRAIAGQLPNVCGAVMDDVLAPFSKTEIDQLIELLKRIAMQDVAIQCSLASSDDEVV</sequence>
<dbReference type="RefSeq" id="WP_175103210.1">
    <property type="nucleotide sequence ID" value="NZ_CADIKM010000002.1"/>
</dbReference>
<dbReference type="InterPro" id="IPR023187">
    <property type="entry name" value="Tscrpt_reg_MarR-type_CS"/>
</dbReference>
<dbReference type="PANTHER" id="PTHR42756:SF1">
    <property type="entry name" value="TRANSCRIPTIONAL REPRESSOR OF EMRAB OPERON"/>
    <property type="match status" value="1"/>
</dbReference>
<evidence type="ECO:0000256" key="1">
    <source>
        <dbReference type="ARBA" id="ARBA00023015"/>
    </source>
</evidence>
<evidence type="ECO:0000256" key="2">
    <source>
        <dbReference type="ARBA" id="ARBA00023125"/>
    </source>
</evidence>
<dbReference type="PANTHER" id="PTHR42756">
    <property type="entry name" value="TRANSCRIPTIONAL REGULATOR, MARR"/>
    <property type="match status" value="1"/>
</dbReference>
<dbReference type="SUPFAM" id="SSF46785">
    <property type="entry name" value="Winged helix' DNA-binding domain"/>
    <property type="match status" value="1"/>
</dbReference>
<dbReference type="InterPro" id="IPR036390">
    <property type="entry name" value="WH_DNA-bd_sf"/>
</dbReference>
<dbReference type="InterPro" id="IPR036388">
    <property type="entry name" value="WH-like_DNA-bd_sf"/>
</dbReference>
<gene>
    <name evidence="5" type="primary">slyA_1</name>
    <name evidence="5" type="ORF">LMG28138_00668</name>
</gene>
<dbReference type="GO" id="GO:0003700">
    <property type="term" value="F:DNA-binding transcription factor activity"/>
    <property type="evidence" value="ECO:0007669"/>
    <property type="project" value="InterPro"/>
</dbReference>
<evidence type="ECO:0000313" key="6">
    <source>
        <dbReference type="Proteomes" id="UP000494115"/>
    </source>
</evidence>
<dbReference type="Pfam" id="PF01047">
    <property type="entry name" value="MarR"/>
    <property type="match status" value="1"/>
</dbReference>
<dbReference type="PROSITE" id="PS01117">
    <property type="entry name" value="HTH_MARR_1"/>
    <property type="match status" value="1"/>
</dbReference>
<organism evidence="5 6">
    <name type="scientific">Pararobbsia alpina</name>
    <dbReference type="NCBI Taxonomy" id="621374"/>
    <lineage>
        <taxon>Bacteria</taxon>
        <taxon>Pseudomonadati</taxon>
        <taxon>Pseudomonadota</taxon>
        <taxon>Betaproteobacteria</taxon>
        <taxon>Burkholderiales</taxon>
        <taxon>Burkholderiaceae</taxon>
        <taxon>Pararobbsia</taxon>
    </lineage>
</organism>
<keyword evidence="3" id="KW-0804">Transcription</keyword>
<dbReference type="InterPro" id="IPR000835">
    <property type="entry name" value="HTH_MarR-typ"/>
</dbReference>
<protein>
    <submittedName>
        <fullName evidence="5">Transcriptional regulator SlyA</fullName>
    </submittedName>
</protein>